<gene>
    <name evidence="2" type="ORF">J116_015550</name>
</gene>
<dbReference type="CDD" id="cd00051">
    <property type="entry name" value="EFh"/>
    <property type="match status" value="1"/>
</dbReference>
<dbReference type="eggNOG" id="COG5126">
    <property type="taxonomic scope" value="Bacteria"/>
</dbReference>
<dbReference type="Pfam" id="PF13499">
    <property type="entry name" value="EF-hand_7"/>
    <property type="match status" value="1"/>
</dbReference>
<comment type="caution">
    <text evidence="2">The sequence shown here is derived from an EMBL/GenBank/DDBJ whole genome shotgun (WGS) entry which is preliminary data.</text>
</comment>
<accession>A0A1D3E0I2</accession>
<feature type="domain" description="EF-hand" evidence="1">
    <location>
        <begin position="1"/>
        <end position="24"/>
    </location>
</feature>
<name>A0A1D3E0I2_9ACTN</name>
<dbReference type="SMART" id="SM00054">
    <property type="entry name" value="EFh"/>
    <property type="match status" value="3"/>
</dbReference>
<reference evidence="2 3" key="1">
    <citation type="journal article" date="2013" name="Genome Announc.">
        <title>Genome Sequence of Streptomyces violaceusniger Strain SPC6, a Halotolerant Streptomycete That Exhibits Rapid Growth and Development.</title>
        <authorList>
            <person name="Chen X."/>
            <person name="Zhang B."/>
            <person name="Zhang W."/>
            <person name="Wu X."/>
            <person name="Zhang M."/>
            <person name="Chen T."/>
            <person name="Liu G."/>
            <person name="Dyson P."/>
        </authorList>
    </citation>
    <scope>NUCLEOTIDE SEQUENCE [LARGE SCALE GENOMIC DNA]</scope>
    <source>
        <strain evidence="2 3">SPC6</strain>
    </source>
</reference>
<dbReference type="Proteomes" id="UP000095329">
    <property type="component" value="Unassembled WGS sequence"/>
</dbReference>
<evidence type="ECO:0000313" key="3">
    <source>
        <dbReference type="Proteomes" id="UP000095329"/>
    </source>
</evidence>
<dbReference type="STRING" id="1306406.J116_015550"/>
<dbReference type="InterPro" id="IPR018247">
    <property type="entry name" value="EF_Hand_1_Ca_BS"/>
</dbReference>
<dbReference type="AlphaFoldDB" id="A0A1D3E0I2"/>
<dbReference type="Pfam" id="PF13202">
    <property type="entry name" value="EF-hand_5"/>
    <property type="match status" value="1"/>
</dbReference>
<evidence type="ECO:0000313" key="2">
    <source>
        <dbReference type="EMBL" id="OEJ98093.1"/>
    </source>
</evidence>
<feature type="domain" description="EF-hand" evidence="1">
    <location>
        <begin position="115"/>
        <end position="150"/>
    </location>
</feature>
<dbReference type="GO" id="GO:0005509">
    <property type="term" value="F:calcium ion binding"/>
    <property type="evidence" value="ECO:0007669"/>
    <property type="project" value="InterPro"/>
</dbReference>
<sequence length="164" mass="18487">MDADKDGRVNAAEFAKIADRIIQAYGLDGDDRRARALRAVNQMYWMELVRHSGAESDALTKDRFVMANRLAAIDTSRINVMEGLAHASFDIIDANGDNEIDKDEFLRFQRDVWQVQAPEAMEVFGKVDIDGDGAISRMEFVRTVREYFMSMDPSAPGSMLFGRV</sequence>
<dbReference type="SUPFAM" id="SSF47473">
    <property type="entry name" value="EF-hand"/>
    <property type="match status" value="1"/>
</dbReference>
<dbReference type="PROSITE" id="PS50222">
    <property type="entry name" value="EF_HAND_2"/>
    <property type="match status" value="2"/>
</dbReference>
<dbReference type="InterPro" id="IPR002048">
    <property type="entry name" value="EF_hand_dom"/>
</dbReference>
<protein>
    <submittedName>
        <fullName evidence="2">Calcium-binding protein</fullName>
    </submittedName>
</protein>
<evidence type="ECO:0000259" key="1">
    <source>
        <dbReference type="PROSITE" id="PS50222"/>
    </source>
</evidence>
<dbReference type="EMBL" id="ASHX02000001">
    <property type="protein sequence ID" value="OEJ98093.1"/>
    <property type="molecule type" value="Genomic_DNA"/>
</dbReference>
<dbReference type="PROSITE" id="PS00018">
    <property type="entry name" value="EF_HAND_1"/>
    <property type="match status" value="2"/>
</dbReference>
<proteinExistence type="predicted"/>
<organism evidence="2 3">
    <name type="scientific">Streptomyces thermolilacinus SPC6</name>
    <dbReference type="NCBI Taxonomy" id="1306406"/>
    <lineage>
        <taxon>Bacteria</taxon>
        <taxon>Bacillati</taxon>
        <taxon>Actinomycetota</taxon>
        <taxon>Actinomycetes</taxon>
        <taxon>Kitasatosporales</taxon>
        <taxon>Streptomycetaceae</taxon>
        <taxon>Streptomyces</taxon>
    </lineage>
</organism>
<dbReference type="Gene3D" id="1.10.238.10">
    <property type="entry name" value="EF-hand"/>
    <property type="match status" value="1"/>
</dbReference>
<keyword evidence="3" id="KW-1185">Reference proteome</keyword>
<dbReference type="InterPro" id="IPR011992">
    <property type="entry name" value="EF-hand-dom_pair"/>
</dbReference>